<feature type="region of interest" description="Disordered" evidence="13">
    <location>
        <begin position="578"/>
        <end position="599"/>
    </location>
</feature>
<keyword evidence="5" id="KW-0800">Toxin</keyword>
<dbReference type="EMBL" id="SDOV01000002">
    <property type="protein sequence ID" value="KAH7643725.1"/>
    <property type="molecule type" value="Genomic_DNA"/>
</dbReference>
<dbReference type="Pfam" id="PF24883">
    <property type="entry name" value="NPHP3_N"/>
    <property type="match status" value="1"/>
</dbReference>
<dbReference type="GO" id="GO:0044231">
    <property type="term" value="C:host cell presynaptic membrane"/>
    <property type="evidence" value="ECO:0007669"/>
    <property type="project" value="UniProtKB-KW"/>
</dbReference>
<feature type="repeat" description="ANK" evidence="12">
    <location>
        <begin position="831"/>
        <end position="853"/>
    </location>
</feature>
<feature type="compositionally biased region" description="Polar residues" evidence="13">
    <location>
        <begin position="7"/>
        <end position="20"/>
    </location>
</feature>
<feature type="compositionally biased region" description="Low complexity" evidence="13">
    <location>
        <begin position="538"/>
        <end position="551"/>
    </location>
</feature>
<evidence type="ECO:0000256" key="3">
    <source>
        <dbReference type="ARBA" id="ARBA00022537"/>
    </source>
</evidence>
<gene>
    <name evidence="16" type="ORF">HUG17_6087</name>
</gene>
<sequence length="1362" mass="153618">MADNISFPKSSSSDDNQAQPSEPLPRTDLHISDSELETNLQQIRENNDIIWRDWFFNKIEKILDISNGNNSIGQQQQQQQQSSQQQPTIKNVTVIFGQAGSGKTFLIQLLSQTKRFQSRVLMSFYCKFTSSTPNDFIDCFDQQIQQIFSHVQKSSSLATSRIIDTNNIANHSVNFRENLLKLLNSFSKDLTIVNKYQLQSKRYLLLIDSIDLRPDICDLVASNLHSLPNWLHVIITARPKRYRGITKMFSGARKIVIDDIKKSNVYNDIMGYLCKHQTKIQATTTSATTSNESSQSSSSKHLLNRIVHKSNGSILYVKILLDCFERKIFDIQQLDFVGATLNGLYLALFTNIFNNNPKWETEFKTIFSSIDRINSFKVSVADLLTKLQCSEETLNQILNVLFVHHLILYTDNDQSIKLIHGSLFEWLSDIKHCTARFICRSYFPDTEQSHLLMMNLSEQVAKNRQLALAISNKYIQDNDDSINDISDDMLYERDRSDSQMGTTSGQAQVSTNSNNKLFELQTIGIYAEANYSHIDKFNNNNNNNKNLTKTNSIEQEDLGNNNKKYNGKLSLKFDSTLVPNDSQQHHHHHHHHSSSFINSTNLVESTTSNSLKDCKSKPYLPMTIDDDCLVDSDGDEQQNPLVDDQDLSKTEISKEYLNKLYQKFEQALHLCDLKALRSILSRYGNVIINQNFINGKTPMYWAIKKGNMKLVELFLEFNADVNAVCDPQWGYSSLILALMQHSFDMCELLLENDADVELLDRYSMPPILHAILVNCSPEIIKLLLYWGSHTDFIDETGRSLLHFAANEPKTWGQTISLLLTVGCDEMHRDNNGQTALHMAAANGSLETVEVLVDGNSPLRIAILSYYLDLAQLLILKGADVNYKDADGRSIIYCVVAFTHSTLEQKGPPFFNLAALYKNGPEEYLETAVKTIEFLARFGIDLEIKDLEGRTALHVAAWQGTYAIVDCLIKLGTNIDAIDAEGRTPLHMCAWNGHIEVLRLLIESGAMVNPISSTQGASPLLVAAQQGHYETCAYLLQAGSDISHRDFYGRNAKDVALNCGHKEIVQLIDSFVVTTVSSVGSLEHNQSNNDLPMNHSNDHDVMAIKYSKYDARFYAKLLIRVDELVEKLLAANNNNNNDDSISGEHYYISDDHVEASSSSSSVVIDDDGDSKMAIDHNVNNQQVDESADSKNQYQQEERFSVLLTDLKKIEEMIGIAIVKANLNRQYRLVMRLRPLQTYVQQIYRNLESLRARVVAIATLSNLAITVNDVLVQFGDVMTSSQIMSSGMIPKNPPPKILPGITNFSSSNIVPIAVESTKTTTTNRIISESSSTKIVTTTENPTTLSYVEVDAEHFFQNILSDHKK</sequence>
<keyword evidence="2" id="KW-0268">Exocytosis</keyword>
<dbReference type="SUPFAM" id="SSF48403">
    <property type="entry name" value="Ankyrin repeat"/>
    <property type="match status" value="1"/>
</dbReference>
<dbReference type="InterPro" id="IPR027417">
    <property type="entry name" value="P-loop_NTPase"/>
</dbReference>
<dbReference type="PROSITE" id="PS50297">
    <property type="entry name" value="ANK_REP_REGION"/>
    <property type="match status" value="6"/>
</dbReference>
<dbReference type="Gene3D" id="1.25.40.20">
    <property type="entry name" value="Ankyrin repeat-containing domain"/>
    <property type="match status" value="2"/>
</dbReference>
<dbReference type="Pfam" id="PF12796">
    <property type="entry name" value="Ank_2"/>
    <property type="match status" value="3"/>
</dbReference>
<dbReference type="InterPro" id="IPR056884">
    <property type="entry name" value="NPHP3-like_N"/>
</dbReference>
<keyword evidence="5" id="KW-0528">Neurotoxin</keyword>
<dbReference type="PRINTS" id="PR01415">
    <property type="entry name" value="ANKYRIN"/>
</dbReference>
<evidence type="ECO:0000256" key="7">
    <source>
        <dbReference type="ARBA" id="ARBA00023136"/>
    </source>
</evidence>
<comment type="similarity">
    <text evidence="9">Belongs to the cationic peptide 01 (latrotoxin) family. 03 (alpha-latrotoxin) subfamily.</text>
</comment>
<feature type="region of interest" description="Disordered" evidence="13">
    <location>
        <begin position="538"/>
        <end position="565"/>
    </location>
</feature>
<name>A0A9D4P2V1_DERFA</name>
<dbReference type="SMART" id="SM00248">
    <property type="entry name" value="ANK"/>
    <property type="match status" value="7"/>
</dbReference>
<evidence type="ECO:0000256" key="2">
    <source>
        <dbReference type="ARBA" id="ARBA00022483"/>
    </source>
</evidence>
<reference evidence="16" key="1">
    <citation type="submission" date="2020-06" db="EMBL/GenBank/DDBJ databases">
        <authorList>
            <person name="Ji K."/>
            <person name="Li J."/>
        </authorList>
    </citation>
    <scope>NUCLEOTIDE SEQUENCE</scope>
    <source>
        <strain evidence="16">JKM2019</strain>
        <tissue evidence="16">Whole body</tissue>
    </source>
</reference>
<feature type="repeat" description="ANK" evidence="12">
    <location>
        <begin position="729"/>
        <end position="761"/>
    </location>
</feature>
<dbReference type="Pfam" id="PF25520">
    <property type="entry name" value="AAA_lid_TANC1"/>
    <property type="match status" value="1"/>
</dbReference>
<feature type="repeat" description="ANK" evidence="12">
    <location>
        <begin position="853"/>
        <end position="885"/>
    </location>
</feature>
<evidence type="ECO:0000256" key="11">
    <source>
        <dbReference type="ARBA" id="ARBA00049811"/>
    </source>
</evidence>
<dbReference type="GO" id="GO:0006887">
    <property type="term" value="P:exocytosis"/>
    <property type="evidence" value="ECO:0007669"/>
    <property type="project" value="UniProtKB-KW"/>
</dbReference>
<keyword evidence="8" id="KW-1053">Target membrane</keyword>
<feature type="region of interest" description="Disordered" evidence="13">
    <location>
        <begin position="1"/>
        <end position="30"/>
    </location>
</feature>
<protein>
    <recommendedName>
        <fullName evidence="11">Alpha-latrotoxin</fullName>
    </recommendedName>
</protein>
<evidence type="ECO:0000256" key="12">
    <source>
        <dbReference type="PROSITE-ProRule" id="PRU00023"/>
    </source>
</evidence>
<feature type="repeat" description="ANK" evidence="12">
    <location>
        <begin position="694"/>
        <end position="726"/>
    </location>
</feature>
<evidence type="ECO:0000256" key="9">
    <source>
        <dbReference type="ARBA" id="ARBA00049657"/>
    </source>
</evidence>
<dbReference type="SUPFAM" id="SSF52540">
    <property type="entry name" value="P-loop containing nucleoside triphosphate hydrolases"/>
    <property type="match status" value="1"/>
</dbReference>
<feature type="repeat" description="ANK" evidence="12">
    <location>
        <begin position="1014"/>
        <end position="1046"/>
    </location>
</feature>
<evidence type="ECO:0000256" key="6">
    <source>
        <dbReference type="ARBA" id="ARBA00023043"/>
    </source>
</evidence>
<dbReference type="Pfam" id="PF00023">
    <property type="entry name" value="Ank"/>
    <property type="match status" value="1"/>
</dbReference>
<reference evidence="16" key="2">
    <citation type="journal article" date="2021" name="World Allergy Organ. J.">
        <title>Chromosome-level assembly of Dermatophagoides farinae genome and transcriptome reveals two novel allergens Der f 37 and Der f 39.</title>
        <authorList>
            <person name="Chen J."/>
            <person name="Cai Z."/>
            <person name="Fan D."/>
            <person name="Hu J."/>
            <person name="Hou Y."/>
            <person name="He Y."/>
            <person name="Zhang Z."/>
            <person name="Zhao Z."/>
            <person name="Gao P."/>
            <person name="Hu W."/>
            <person name="Sun J."/>
            <person name="Li J."/>
            <person name="Ji K."/>
        </authorList>
    </citation>
    <scope>NUCLEOTIDE SEQUENCE</scope>
    <source>
        <strain evidence="16">JKM2019</strain>
    </source>
</reference>
<keyword evidence="6 12" id="KW-0040">ANK repeat</keyword>
<keyword evidence="4" id="KW-0677">Repeat</keyword>
<comment type="caution">
    <text evidence="16">The sequence shown here is derived from an EMBL/GenBank/DDBJ whole genome shotgun (WGS) entry which is preliminary data.</text>
</comment>
<dbReference type="Proteomes" id="UP000828236">
    <property type="component" value="Unassembled WGS sequence"/>
</dbReference>
<dbReference type="Gene3D" id="3.40.50.300">
    <property type="entry name" value="P-loop containing nucleotide triphosphate hydrolases"/>
    <property type="match status" value="1"/>
</dbReference>
<dbReference type="InterPro" id="IPR058018">
    <property type="entry name" value="AAA_lid_TANC1/2"/>
</dbReference>
<comment type="subunit">
    <text evidence="10">Homotetramer in membranes.</text>
</comment>
<dbReference type="InterPro" id="IPR002110">
    <property type="entry name" value="Ankyrin_rpt"/>
</dbReference>
<dbReference type="InterPro" id="IPR036770">
    <property type="entry name" value="Ankyrin_rpt-contain_sf"/>
</dbReference>
<evidence type="ECO:0000256" key="4">
    <source>
        <dbReference type="ARBA" id="ARBA00022737"/>
    </source>
</evidence>
<evidence type="ECO:0000256" key="13">
    <source>
        <dbReference type="SAM" id="MobiDB-lite"/>
    </source>
</evidence>
<evidence type="ECO:0000259" key="14">
    <source>
        <dbReference type="Pfam" id="PF24883"/>
    </source>
</evidence>
<feature type="repeat" description="ANK" evidence="12">
    <location>
        <begin position="947"/>
        <end position="979"/>
    </location>
</feature>
<accession>A0A9D4P2V1</accession>
<evidence type="ECO:0000259" key="15">
    <source>
        <dbReference type="Pfam" id="PF25520"/>
    </source>
</evidence>
<organism evidence="16">
    <name type="scientific">Dermatophagoides farinae</name>
    <name type="common">American house dust mite</name>
    <dbReference type="NCBI Taxonomy" id="6954"/>
    <lineage>
        <taxon>Eukaryota</taxon>
        <taxon>Metazoa</taxon>
        <taxon>Ecdysozoa</taxon>
        <taxon>Arthropoda</taxon>
        <taxon>Chelicerata</taxon>
        <taxon>Arachnida</taxon>
        <taxon>Acari</taxon>
        <taxon>Acariformes</taxon>
        <taxon>Sarcoptiformes</taxon>
        <taxon>Astigmata</taxon>
        <taxon>Psoroptidia</taxon>
        <taxon>Analgoidea</taxon>
        <taxon>Pyroglyphidae</taxon>
        <taxon>Dermatophagoidinae</taxon>
        <taxon>Dermatophagoides</taxon>
    </lineage>
</organism>
<proteinExistence type="inferred from homology"/>
<keyword evidence="7" id="KW-0472">Membrane</keyword>
<feature type="repeat" description="ANK" evidence="12">
    <location>
        <begin position="980"/>
        <end position="1012"/>
    </location>
</feature>
<evidence type="ECO:0000256" key="8">
    <source>
        <dbReference type="ARBA" id="ARBA00023298"/>
    </source>
</evidence>
<feature type="domain" description="Nephrocystin 3-like N-terminal" evidence="14">
    <location>
        <begin position="77"/>
        <end position="238"/>
    </location>
</feature>
<dbReference type="PANTHER" id="PTHR24198:SF165">
    <property type="entry name" value="ANKYRIN REPEAT-CONTAINING PROTEIN-RELATED"/>
    <property type="match status" value="1"/>
</dbReference>
<evidence type="ECO:0000256" key="10">
    <source>
        <dbReference type="ARBA" id="ARBA00049715"/>
    </source>
</evidence>
<keyword evidence="3" id="KW-1052">Target cell membrane</keyword>
<dbReference type="GO" id="GO:0044218">
    <property type="term" value="C:other organism cell membrane"/>
    <property type="evidence" value="ECO:0007669"/>
    <property type="project" value="UniProtKB-KW"/>
</dbReference>
<keyword evidence="5" id="KW-0638">Presynaptic neurotoxin</keyword>
<evidence type="ECO:0000256" key="1">
    <source>
        <dbReference type="ARBA" id="ARBA00004175"/>
    </source>
</evidence>
<dbReference type="PANTHER" id="PTHR24198">
    <property type="entry name" value="ANKYRIN REPEAT AND PROTEIN KINASE DOMAIN-CONTAINING PROTEIN"/>
    <property type="match status" value="1"/>
</dbReference>
<feature type="domain" description="TANC1/2-like AAA+ ATPase lid" evidence="15">
    <location>
        <begin position="260"/>
        <end position="348"/>
    </location>
</feature>
<evidence type="ECO:0000313" key="16">
    <source>
        <dbReference type="EMBL" id="KAH7643725.1"/>
    </source>
</evidence>
<comment type="subcellular location">
    <subcellularLocation>
        <location evidence="1">Target cell membrane</location>
    </subcellularLocation>
</comment>
<dbReference type="PROSITE" id="PS50088">
    <property type="entry name" value="ANK_REPEAT"/>
    <property type="match status" value="7"/>
</dbReference>
<evidence type="ECO:0000256" key="5">
    <source>
        <dbReference type="ARBA" id="ARBA00023028"/>
    </source>
</evidence>